<evidence type="ECO:0000256" key="7">
    <source>
        <dbReference type="ARBA" id="ARBA00012927"/>
    </source>
</evidence>
<keyword evidence="10" id="KW-0456">Lyase</keyword>
<dbReference type="EMBL" id="CASHTH010000991">
    <property type="protein sequence ID" value="CAI8009769.1"/>
    <property type="molecule type" value="Genomic_DNA"/>
</dbReference>
<evidence type="ECO:0000313" key="12">
    <source>
        <dbReference type="Proteomes" id="UP001174909"/>
    </source>
</evidence>
<evidence type="ECO:0000256" key="4">
    <source>
        <dbReference type="ARBA" id="ARBA00002713"/>
    </source>
</evidence>
<accession>A0AA35REL2</accession>
<dbReference type="GO" id="GO:0008927">
    <property type="term" value="F:mannonate dehydratase activity"/>
    <property type="evidence" value="ECO:0007669"/>
    <property type="project" value="UniProtKB-EC"/>
</dbReference>
<dbReference type="Gene3D" id="3.20.20.150">
    <property type="entry name" value="Divalent-metal-dependent TIM barrel enzymes"/>
    <property type="match status" value="1"/>
</dbReference>
<keyword evidence="9" id="KW-0464">Manganese</keyword>
<evidence type="ECO:0000256" key="10">
    <source>
        <dbReference type="ARBA" id="ARBA00023239"/>
    </source>
</evidence>
<gene>
    <name evidence="11" type="ORF">GBAR_LOCUS6530</name>
</gene>
<comment type="caution">
    <text evidence="11">The sequence shown here is derived from an EMBL/GenBank/DDBJ whole genome shotgun (WGS) entry which is preliminary data.</text>
</comment>
<dbReference type="InterPro" id="IPR004628">
    <property type="entry name" value="Man_deHydtase"/>
</dbReference>
<evidence type="ECO:0000256" key="8">
    <source>
        <dbReference type="ARBA" id="ARBA00023004"/>
    </source>
</evidence>
<keyword evidence="12" id="KW-1185">Reference proteome</keyword>
<dbReference type="SUPFAM" id="SSF51658">
    <property type="entry name" value="Xylose isomerase-like"/>
    <property type="match status" value="1"/>
</dbReference>
<evidence type="ECO:0000256" key="3">
    <source>
        <dbReference type="ARBA" id="ARBA00001954"/>
    </source>
</evidence>
<dbReference type="AlphaFoldDB" id="A0AA35REL2"/>
<comment type="function">
    <text evidence="4">Catalyzes the dehydration of D-mannonate.</text>
</comment>
<dbReference type="PANTHER" id="PTHR30387:SF2">
    <property type="entry name" value="MANNONATE DEHYDRATASE"/>
    <property type="match status" value="1"/>
</dbReference>
<comment type="catalytic activity">
    <reaction evidence="1">
        <text>D-mannonate = 2-dehydro-3-deoxy-D-gluconate + H2O</text>
        <dbReference type="Rhea" id="RHEA:20097"/>
        <dbReference type="ChEBI" id="CHEBI:15377"/>
        <dbReference type="ChEBI" id="CHEBI:17767"/>
        <dbReference type="ChEBI" id="CHEBI:57990"/>
        <dbReference type="EC" id="4.2.1.8"/>
    </reaction>
</comment>
<proteinExistence type="inferred from homology"/>
<dbReference type="GO" id="GO:0008198">
    <property type="term" value="F:ferrous iron binding"/>
    <property type="evidence" value="ECO:0007669"/>
    <property type="project" value="TreeGrafter"/>
</dbReference>
<evidence type="ECO:0000256" key="1">
    <source>
        <dbReference type="ARBA" id="ARBA00001794"/>
    </source>
</evidence>
<dbReference type="Proteomes" id="UP001174909">
    <property type="component" value="Unassembled WGS sequence"/>
</dbReference>
<dbReference type="InterPro" id="IPR036237">
    <property type="entry name" value="Xyl_isomerase-like_sf"/>
</dbReference>
<evidence type="ECO:0000256" key="5">
    <source>
        <dbReference type="ARBA" id="ARBA00004892"/>
    </source>
</evidence>
<protein>
    <recommendedName>
        <fullName evidence="7">mannonate dehydratase</fullName>
        <ecNumber evidence="7">4.2.1.8</ecNumber>
    </recommendedName>
</protein>
<evidence type="ECO:0000256" key="2">
    <source>
        <dbReference type="ARBA" id="ARBA00001936"/>
    </source>
</evidence>
<dbReference type="GO" id="GO:0030145">
    <property type="term" value="F:manganese ion binding"/>
    <property type="evidence" value="ECO:0007669"/>
    <property type="project" value="TreeGrafter"/>
</dbReference>
<evidence type="ECO:0000256" key="6">
    <source>
        <dbReference type="ARBA" id="ARBA00007389"/>
    </source>
</evidence>
<sequence length="281" mass="31292">MHRVDPSLDLRDGVDRTDFFEAAKAKTEAHGLELYSIFMAGWDEIGLGLPDRDEKIEAWCTMLRGISAAGIPALGYNFKPMGNFRTTSAKGRGGTSYSTFDYDEFAQDRPKPHDPPVSEEEMWEHITHFLEGVIPMADKVGVRMALHPDDPPIPEPLGGVAQIASTLDQYRRIFDIVPSDSNGMLFCQGCVTEMGVNVYEAIREMATKNKIVFVHFRNVRGCLPSFQEVFLDEGDIDMHRAMAIYRDAGFNGPFMMDHTPGFPQTDAGRAGQAYAVGYIRG</sequence>
<dbReference type="GO" id="GO:0042840">
    <property type="term" value="P:D-glucuronate catabolic process"/>
    <property type="evidence" value="ECO:0007669"/>
    <property type="project" value="TreeGrafter"/>
</dbReference>
<name>A0AA35REL2_GEOBA</name>
<comment type="pathway">
    <text evidence="5">Carbohydrate metabolism; pentose and glucuronate interconversion.</text>
</comment>
<keyword evidence="8" id="KW-0408">Iron</keyword>
<dbReference type="Pfam" id="PF03786">
    <property type="entry name" value="UxuA"/>
    <property type="match status" value="2"/>
</dbReference>
<dbReference type="EC" id="4.2.1.8" evidence="7"/>
<evidence type="ECO:0000313" key="11">
    <source>
        <dbReference type="EMBL" id="CAI8009769.1"/>
    </source>
</evidence>
<comment type="cofactor">
    <cofactor evidence="2">
        <name>Mn(2+)</name>
        <dbReference type="ChEBI" id="CHEBI:29035"/>
    </cofactor>
</comment>
<dbReference type="PANTHER" id="PTHR30387">
    <property type="entry name" value="MANNONATE DEHYDRATASE"/>
    <property type="match status" value="1"/>
</dbReference>
<reference evidence="11" key="1">
    <citation type="submission" date="2023-03" db="EMBL/GenBank/DDBJ databases">
        <authorList>
            <person name="Steffen K."/>
            <person name="Cardenas P."/>
        </authorList>
    </citation>
    <scope>NUCLEOTIDE SEQUENCE</scope>
</reference>
<evidence type="ECO:0000256" key="9">
    <source>
        <dbReference type="ARBA" id="ARBA00023211"/>
    </source>
</evidence>
<comment type="cofactor">
    <cofactor evidence="3">
        <name>Fe(2+)</name>
        <dbReference type="ChEBI" id="CHEBI:29033"/>
    </cofactor>
</comment>
<comment type="similarity">
    <text evidence="6">Belongs to the mannonate dehydratase family.</text>
</comment>
<organism evidence="11 12">
    <name type="scientific">Geodia barretti</name>
    <name type="common">Barrett's horny sponge</name>
    <dbReference type="NCBI Taxonomy" id="519541"/>
    <lineage>
        <taxon>Eukaryota</taxon>
        <taxon>Metazoa</taxon>
        <taxon>Porifera</taxon>
        <taxon>Demospongiae</taxon>
        <taxon>Heteroscleromorpha</taxon>
        <taxon>Tetractinellida</taxon>
        <taxon>Astrophorina</taxon>
        <taxon>Geodiidae</taxon>
        <taxon>Geodia</taxon>
    </lineage>
</organism>